<dbReference type="Proteomes" id="UP001156560">
    <property type="component" value="Plasmid pHLA"/>
</dbReference>
<dbReference type="AlphaFoldDB" id="A0AA47LA29"/>
<keyword evidence="1" id="KW-0614">Plasmid</keyword>
<dbReference type="RefSeq" id="WP_025633942.1">
    <property type="nucleotide sequence ID" value="NZ_CP114196.1"/>
</dbReference>
<sequence>MFTYDYKNDLSLLAEAFKQSESTIKLWQKSKPKQAFMLDNAFNYCNDYDELKLFVNRLVELETIKEVNAELGLPSAPDRLVDEGFSKSAYWKWFKENRHLYVAMVMGYSEFKVQNLVTNTNQDLIAKILTNLSKKELVSLYTSDPDSLIKLINTLK</sequence>
<dbReference type="EMBL" id="CP114196">
    <property type="protein sequence ID" value="WAT93795.1"/>
    <property type="molecule type" value="Genomic_DNA"/>
</dbReference>
<organism evidence="1 2">
    <name type="scientific">Vibrio parahaemolyticus</name>
    <dbReference type="NCBI Taxonomy" id="670"/>
    <lineage>
        <taxon>Bacteria</taxon>
        <taxon>Pseudomonadati</taxon>
        <taxon>Pseudomonadota</taxon>
        <taxon>Gammaproteobacteria</taxon>
        <taxon>Vibrionales</taxon>
        <taxon>Vibrionaceae</taxon>
        <taxon>Vibrio</taxon>
    </lineage>
</organism>
<proteinExistence type="predicted"/>
<gene>
    <name evidence="1" type="ORF">O1Q84_26085</name>
</gene>
<reference evidence="1" key="1">
    <citation type="submission" date="2022-12" db="EMBL/GenBank/DDBJ databases">
        <title>Vibrio parahaemolyticus become highly virulent by producing novel Tc toxins.</title>
        <authorList>
            <person name="Yang F."/>
            <person name="You Y."/>
            <person name="Lai Q."/>
            <person name="Xu L."/>
            <person name="Li F."/>
        </authorList>
    </citation>
    <scope>NUCLEOTIDE SEQUENCE</scope>
    <source>
        <strain evidence="1">Vp-HL-202005</strain>
        <plasmid evidence="1">pHLA</plasmid>
    </source>
</reference>
<evidence type="ECO:0000313" key="2">
    <source>
        <dbReference type="Proteomes" id="UP001156560"/>
    </source>
</evidence>
<accession>A0AA47LA29</accession>
<protein>
    <submittedName>
        <fullName evidence="1">Uncharacterized protein</fullName>
    </submittedName>
</protein>
<name>A0AA47LA29_VIBPH</name>
<geneLocation type="plasmid" evidence="1 2">
    <name>pHLA</name>
</geneLocation>
<evidence type="ECO:0000313" key="1">
    <source>
        <dbReference type="EMBL" id="WAT93795.1"/>
    </source>
</evidence>